<dbReference type="Gene3D" id="3.40.630.30">
    <property type="match status" value="1"/>
</dbReference>
<gene>
    <name evidence="4" type="ORF">SAMN04488055_1323</name>
</gene>
<keyword evidence="4" id="KW-0689">Ribosomal protein</keyword>
<evidence type="ECO:0000256" key="2">
    <source>
        <dbReference type="ARBA" id="ARBA00023315"/>
    </source>
</evidence>
<dbReference type="SUPFAM" id="SSF55729">
    <property type="entry name" value="Acyl-CoA N-acyltransferases (Nat)"/>
    <property type="match status" value="1"/>
</dbReference>
<dbReference type="OrthoDB" id="7205533at2"/>
<accession>A0A1N6E5N5</accession>
<proteinExistence type="predicted"/>
<dbReference type="PROSITE" id="PS51186">
    <property type="entry name" value="GNAT"/>
    <property type="match status" value="1"/>
</dbReference>
<keyword evidence="1" id="KW-0808">Transferase</keyword>
<evidence type="ECO:0000313" key="4">
    <source>
        <dbReference type="EMBL" id="SIN78338.1"/>
    </source>
</evidence>
<dbReference type="InterPro" id="IPR016181">
    <property type="entry name" value="Acyl_CoA_acyltransferase"/>
</dbReference>
<dbReference type="PANTHER" id="PTHR43877">
    <property type="entry name" value="AMINOALKYLPHOSPHONATE N-ACETYLTRANSFERASE-RELATED-RELATED"/>
    <property type="match status" value="1"/>
</dbReference>
<evidence type="ECO:0000259" key="3">
    <source>
        <dbReference type="PROSITE" id="PS51186"/>
    </source>
</evidence>
<sequence length="174" mass="20671">MNDQHIRPVAETDLQVWMQLERDTFTETFKPVYSTQDLQHFLREKKNDNALKAEWEQKDSFFYILWEGTAAAGFIKLNLHRQPDNGTLLPTPVMELERIYVRSEFQSKKFGKQLIRFAYEQAAKHFVRTLWLGVWEHNLKARKFYEKEGFSAFGEHSFKVGTQVDRDLLLARLL</sequence>
<feature type="domain" description="N-acetyltransferase" evidence="3">
    <location>
        <begin position="4"/>
        <end position="174"/>
    </location>
</feature>
<protein>
    <submittedName>
        <fullName evidence="4">Ribosomal protein S18 acetylase RimI</fullName>
    </submittedName>
</protein>
<evidence type="ECO:0000313" key="5">
    <source>
        <dbReference type="Proteomes" id="UP000185003"/>
    </source>
</evidence>
<dbReference type="CDD" id="cd04301">
    <property type="entry name" value="NAT_SF"/>
    <property type="match status" value="1"/>
</dbReference>
<keyword evidence="4" id="KW-0687">Ribonucleoprotein</keyword>
<dbReference type="STRING" id="536979.SAMN04488055_1323"/>
<keyword evidence="2" id="KW-0012">Acyltransferase</keyword>
<dbReference type="AlphaFoldDB" id="A0A1N6E5N5"/>
<dbReference type="Pfam" id="PF00583">
    <property type="entry name" value="Acetyltransf_1"/>
    <property type="match status" value="1"/>
</dbReference>
<organism evidence="4 5">
    <name type="scientific">Chitinophaga niabensis</name>
    <dbReference type="NCBI Taxonomy" id="536979"/>
    <lineage>
        <taxon>Bacteria</taxon>
        <taxon>Pseudomonadati</taxon>
        <taxon>Bacteroidota</taxon>
        <taxon>Chitinophagia</taxon>
        <taxon>Chitinophagales</taxon>
        <taxon>Chitinophagaceae</taxon>
        <taxon>Chitinophaga</taxon>
    </lineage>
</organism>
<dbReference type="GO" id="GO:0005840">
    <property type="term" value="C:ribosome"/>
    <property type="evidence" value="ECO:0007669"/>
    <property type="project" value="UniProtKB-KW"/>
</dbReference>
<dbReference type="GO" id="GO:0016747">
    <property type="term" value="F:acyltransferase activity, transferring groups other than amino-acyl groups"/>
    <property type="evidence" value="ECO:0007669"/>
    <property type="project" value="InterPro"/>
</dbReference>
<reference evidence="4 5" key="1">
    <citation type="submission" date="2016-11" db="EMBL/GenBank/DDBJ databases">
        <authorList>
            <person name="Jaros S."/>
            <person name="Januszkiewicz K."/>
            <person name="Wedrychowicz H."/>
        </authorList>
    </citation>
    <scope>NUCLEOTIDE SEQUENCE [LARGE SCALE GENOMIC DNA]</scope>
    <source>
        <strain evidence="4 5">DSM 24787</strain>
    </source>
</reference>
<dbReference type="Proteomes" id="UP000185003">
    <property type="component" value="Unassembled WGS sequence"/>
</dbReference>
<dbReference type="InterPro" id="IPR050832">
    <property type="entry name" value="Bact_Acetyltransf"/>
</dbReference>
<keyword evidence="5" id="KW-1185">Reference proteome</keyword>
<evidence type="ECO:0000256" key="1">
    <source>
        <dbReference type="ARBA" id="ARBA00022679"/>
    </source>
</evidence>
<dbReference type="InterPro" id="IPR000182">
    <property type="entry name" value="GNAT_dom"/>
</dbReference>
<dbReference type="RefSeq" id="WP_074238474.1">
    <property type="nucleotide sequence ID" value="NZ_FSRA01000001.1"/>
</dbReference>
<dbReference type="EMBL" id="FSRA01000001">
    <property type="protein sequence ID" value="SIN78338.1"/>
    <property type="molecule type" value="Genomic_DNA"/>
</dbReference>
<name>A0A1N6E5N5_9BACT</name>